<evidence type="ECO:0000259" key="1">
    <source>
        <dbReference type="Pfam" id="PF13454"/>
    </source>
</evidence>
<keyword evidence="2" id="KW-0378">Hydrolase</keyword>
<comment type="caution">
    <text evidence="2">The sequence shown here is derived from an EMBL/GenBank/DDBJ whole genome shotgun (WGS) entry which is preliminary data.</text>
</comment>
<reference evidence="2" key="1">
    <citation type="journal article" date="2018" name="Genome Biol.">
        <title>SKESA: strategic k-mer extension for scrupulous assemblies.</title>
        <authorList>
            <person name="Souvorov A."/>
            <person name="Agarwala R."/>
            <person name="Lipman D.J."/>
        </authorList>
    </citation>
    <scope>NUCLEOTIDE SEQUENCE</scope>
    <source>
        <strain evidence="2">ST-87-5</strain>
    </source>
</reference>
<dbReference type="PANTHER" id="PTHR40254:SF1">
    <property type="entry name" value="BLR0577 PROTEIN"/>
    <property type="match status" value="1"/>
</dbReference>
<proteinExistence type="predicted"/>
<dbReference type="AlphaFoldDB" id="A0A8H9VQE4"/>
<dbReference type="RefSeq" id="WP_023063459.1">
    <property type="nucleotide sequence ID" value="NZ_JAKVXO010000103.1"/>
</dbReference>
<accession>A0A8H9VQE4</accession>
<protein>
    <submittedName>
        <fullName evidence="2">Hydroxyacylglutathione hydrolase</fullName>
    </submittedName>
</protein>
<dbReference type="Pfam" id="PF13454">
    <property type="entry name" value="NAD_binding_9"/>
    <property type="match status" value="1"/>
</dbReference>
<reference evidence="2" key="2">
    <citation type="submission" date="2021-03" db="EMBL/GenBank/DDBJ databases">
        <authorList>
            <consortium name="NCBI Pathogen Detection Project"/>
        </authorList>
    </citation>
    <scope>NUCLEOTIDE SEQUENCE</scope>
    <source>
        <strain evidence="2">ST-87-5</strain>
    </source>
</reference>
<dbReference type="GO" id="GO:0016787">
    <property type="term" value="F:hydrolase activity"/>
    <property type="evidence" value="ECO:0007669"/>
    <property type="project" value="UniProtKB-KW"/>
</dbReference>
<feature type="domain" description="FAD-dependent urate hydroxylase HpyO/Asp monooxygenase CreE-like FAD/NAD(P)-binding" evidence="1">
    <location>
        <begin position="6"/>
        <end position="158"/>
    </location>
</feature>
<dbReference type="Proteomes" id="UP000871786">
    <property type="component" value="Unassembled WGS sequence"/>
</dbReference>
<sequence>MTRTVAFIGAGFSGTLVAVHLLRSAASRAALRVVLIDRSTSMARGLAYATDNDLHLLNVPAGGMSALADDPQHFLRYCHRQRLCASADDFLPRATYGRYLEDLLDEAERSASGRVLLERRVDSVLALTPGVAGRGAYLSLREGGALWADQVVLASGHFPPADPAPVGVQVRAGGRYLRDPWAAGALHGIAQQDPIGVLGSGLTALDTLIALRQRGHRGEILCLSRRGLRPQAQRSGVAPGWQALETLLPVLGRGARAALRALREGLEMAAEGGLDWRDALASLRVHTASIWQAWPLCERRRFLRHLQAYWEVHRHRCAPSTAALLAEMERGGRLRIRAGRLLRVETCRGGLELAWRARGERQARTHEVAWLINCTGPDTRLQHTDCPLIAGLLRQGLICPDELGLGLRVAEDYAVIGAAGLPWPALRYLGPLLKARDWEATAVPELRVHARQLAEQLSLALTGSEACRVERIAWRAGTGGVPVGRDRPAGLDV</sequence>
<name>A0A8H9VQE4_ECOLX</name>
<dbReference type="SUPFAM" id="SSF51905">
    <property type="entry name" value="FAD/NAD(P)-binding domain"/>
    <property type="match status" value="1"/>
</dbReference>
<dbReference type="Gene3D" id="3.50.50.60">
    <property type="entry name" value="FAD/NAD(P)-binding domain"/>
    <property type="match status" value="1"/>
</dbReference>
<dbReference type="EMBL" id="DADRWU010000042">
    <property type="protein sequence ID" value="HBA4248539.1"/>
    <property type="molecule type" value="Genomic_DNA"/>
</dbReference>
<gene>
    <name evidence="2" type="ORF">J5U05_003740</name>
</gene>
<dbReference type="InterPro" id="IPR036188">
    <property type="entry name" value="FAD/NAD-bd_sf"/>
</dbReference>
<dbReference type="InterPro" id="IPR052189">
    <property type="entry name" value="L-asp_N-monooxygenase_NS-form"/>
</dbReference>
<organism evidence="2">
    <name type="scientific">Escherichia coli</name>
    <dbReference type="NCBI Taxonomy" id="562"/>
    <lineage>
        <taxon>Bacteria</taxon>
        <taxon>Pseudomonadati</taxon>
        <taxon>Pseudomonadota</taxon>
        <taxon>Gammaproteobacteria</taxon>
        <taxon>Enterobacterales</taxon>
        <taxon>Enterobacteriaceae</taxon>
        <taxon>Escherichia</taxon>
    </lineage>
</organism>
<dbReference type="PANTHER" id="PTHR40254">
    <property type="entry name" value="BLR0577 PROTEIN"/>
    <property type="match status" value="1"/>
</dbReference>
<evidence type="ECO:0000313" key="2">
    <source>
        <dbReference type="EMBL" id="HBA4248539.1"/>
    </source>
</evidence>
<dbReference type="InterPro" id="IPR038732">
    <property type="entry name" value="HpyO/CreE_NAD-binding"/>
</dbReference>